<keyword evidence="2" id="KW-1185">Reference proteome</keyword>
<accession>A0A9Q1H062</accession>
<proteinExistence type="predicted"/>
<comment type="caution">
    <text evidence="1">The sequence shown here is derived from an EMBL/GenBank/DDBJ whole genome shotgun (WGS) entry which is preliminary data.</text>
</comment>
<evidence type="ECO:0000313" key="1">
    <source>
        <dbReference type="EMBL" id="KAJ8028949.1"/>
    </source>
</evidence>
<dbReference type="EMBL" id="JAIZAY010000014">
    <property type="protein sequence ID" value="KAJ8028949.1"/>
    <property type="molecule type" value="Genomic_DNA"/>
</dbReference>
<dbReference type="OrthoDB" id="419189at2759"/>
<dbReference type="AlphaFoldDB" id="A0A9Q1H062"/>
<organism evidence="1 2">
    <name type="scientific">Holothuria leucospilota</name>
    <name type="common">Black long sea cucumber</name>
    <name type="synonym">Mertensiothuria leucospilota</name>
    <dbReference type="NCBI Taxonomy" id="206669"/>
    <lineage>
        <taxon>Eukaryota</taxon>
        <taxon>Metazoa</taxon>
        <taxon>Echinodermata</taxon>
        <taxon>Eleutherozoa</taxon>
        <taxon>Echinozoa</taxon>
        <taxon>Holothuroidea</taxon>
        <taxon>Aspidochirotacea</taxon>
        <taxon>Aspidochirotida</taxon>
        <taxon>Holothuriidae</taxon>
        <taxon>Holothuria</taxon>
    </lineage>
</organism>
<name>A0A9Q1H062_HOLLE</name>
<reference evidence="1" key="1">
    <citation type="submission" date="2021-10" db="EMBL/GenBank/DDBJ databases">
        <title>Tropical sea cucumber genome reveals ecological adaptation and Cuvierian tubules defense mechanism.</title>
        <authorList>
            <person name="Chen T."/>
        </authorList>
    </citation>
    <scope>NUCLEOTIDE SEQUENCE</scope>
    <source>
        <strain evidence="1">Nanhai2018</strain>
        <tissue evidence="1">Muscle</tissue>
    </source>
</reference>
<evidence type="ECO:0000313" key="2">
    <source>
        <dbReference type="Proteomes" id="UP001152320"/>
    </source>
</evidence>
<gene>
    <name evidence="1" type="ORF">HOLleu_28211</name>
</gene>
<protein>
    <submittedName>
        <fullName evidence="1">Uncharacterized protein</fullName>
    </submittedName>
</protein>
<dbReference type="Proteomes" id="UP001152320">
    <property type="component" value="Chromosome 14"/>
</dbReference>
<sequence>MCHHWLPIHQRINYKLALLTYKSLHGLTPAYLCELVQWYLPSRNLRSSLQILCTNGKSSRVLYKDRAFENLGPKLFNLLPLNVHSCPSTDIFKSHLKTYLSKWPFNL</sequence>